<evidence type="ECO:0000256" key="5">
    <source>
        <dbReference type="ARBA" id="ARBA00023295"/>
    </source>
</evidence>
<dbReference type="GO" id="GO:0004557">
    <property type="term" value="F:alpha-galactosidase activity"/>
    <property type="evidence" value="ECO:0007669"/>
    <property type="project" value="UniProtKB-EC"/>
</dbReference>
<gene>
    <name evidence="7" type="ORF">PGTG_05910</name>
</gene>
<dbReference type="Pfam" id="PF16499">
    <property type="entry name" value="Melibiase_2"/>
    <property type="match status" value="1"/>
</dbReference>
<dbReference type="InterPro" id="IPR002241">
    <property type="entry name" value="Glyco_hydro_27"/>
</dbReference>
<dbReference type="AlphaFoldDB" id="E3K618"/>
<reference key="1">
    <citation type="submission" date="2007-01" db="EMBL/GenBank/DDBJ databases">
        <title>The Genome Sequence of Puccinia graminis f. sp. tritici Strain CRL 75-36-700-3.</title>
        <authorList>
            <consortium name="The Broad Institute Genome Sequencing Platform"/>
            <person name="Birren B."/>
            <person name="Lander E."/>
            <person name="Galagan J."/>
            <person name="Nusbaum C."/>
            <person name="Devon K."/>
            <person name="Cuomo C."/>
            <person name="Jaffe D."/>
            <person name="Butler J."/>
            <person name="Alvarez P."/>
            <person name="Gnerre S."/>
            <person name="Grabherr M."/>
            <person name="Mauceli E."/>
            <person name="Brockman W."/>
            <person name="Young S."/>
            <person name="LaButti K."/>
            <person name="Sykes S."/>
            <person name="DeCaprio D."/>
            <person name="Crawford M."/>
            <person name="Koehrsen M."/>
            <person name="Engels R."/>
            <person name="Montgomery P."/>
            <person name="Pearson M."/>
            <person name="Howarth C."/>
            <person name="Larson L."/>
            <person name="White J."/>
            <person name="Zeng Q."/>
            <person name="Kodira C."/>
            <person name="Yandava C."/>
            <person name="Alvarado L."/>
            <person name="O'Leary S."/>
            <person name="Szabo L."/>
            <person name="Dean R."/>
            <person name="Schein J."/>
        </authorList>
    </citation>
    <scope>NUCLEOTIDE SEQUENCE</scope>
    <source>
        <strain>CRL 75-36-700-3</strain>
    </source>
</reference>
<keyword evidence="6" id="KW-1015">Disulfide bond</keyword>
<dbReference type="InterPro" id="IPR013785">
    <property type="entry name" value="Aldolase_TIM"/>
</dbReference>
<protein>
    <recommendedName>
        <fullName evidence="3 6">Alpha-galactosidase</fullName>
        <ecNumber evidence="3 6">3.2.1.22</ecNumber>
    </recommendedName>
    <alternativeName>
        <fullName evidence="6">Melibiase</fullName>
    </alternativeName>
</protein>
<dbReference type="KEGG" id="pgr:PGTG_05910"/>
<dbReference type="InterPro" id="IPR017853">
    <property type="entry name" value="GH"/>
</dbReference>
<dbReference type="PRINTS" id="PR00740">
    <property type="entry name" value="GLHYDRLASE27"/>
</dbReference>
<keyword evidence="8" id="KW-1185">Reference proteome</keyword>
<dbReference type="Gene3D" id="3.20.20.70">
    <property type="entry name" value="Aldolase class I"/>
    <property type="match status" value="1"/>
</dbReference>
<dbReference type="VEuPathDB" id="FungiDB:PGTG_05910"/>
<evidence type="ECO:0000313" key="7">
    <source>
        <dbReference type="EMBL" id="EFP79589.2"/>
    </source>
</evidence>
<dbReference type="Proteomes" id="UP000008783">
    <property type="component" value="Unassembled WGS sequence"/>
</dbReference>
<dbReference type="GO" id="GO:0005975">
    <property type="term" value="P:carbohydrate metabolic process"/>
    <property type="evidence" value="ECO:0007669"/>
    <property type="project" value="InterPro"/>
</dbReference>
<dbReference type="FunFam" id="3.20.20.70:FF:000477">
    <property type="entry name" value="Alpha-galactosidase"/>
    <property type="match status" value="1"/>
</dbReference>
<dbReference type="EMBL" id="DS178273">
    <property type="protein sequence ID" value="EFP79589.2"/>
    <property type="molecule type" value="Genomic_DNA"/>
</dbReference>
<dbReference type="Gene3D" id="2.60.120.260">
    <property type="entry name" value="Galactose-binding domain-like"/>
    <property type="match status" value="1"/>
</dbReference>
<organism evidence="7 8">
    <name type="scientific">Puccinia graminis f. sp. tritici (strain CRL 75-36-700-3 / race SCCL)</name>
    <name type="common">Black stem rust fungus</name>
    <dbReference type="NCBI Taxonomy" id="418459"/>
    <lineage>
        <taxon>Eukaryota</taxon>
        <taxon>Fungi</taxon>
        <taxon>Dikarya</taxon>
        <taxon>Basidiomycota</taxon>
        <taxon>Pucciniomycotina</taxon>
        <taxon>Pucciniomycetes</taxon>
        <taxon>Pucciniales</taxon>
        <taxon>Pucciniaceae</taxon>
        <taxon>Puccinia</taxon>
    </lineage>
</organism>
<sequence length="491" mass="54802">MGWNSFYPSGCEANVNRKDLLWHADLMDQKGFIKAGYKTFIVECGWERDLKIKEDYKIEWRPWKKAYYSLQRPDNSDTLAANLNPKGLSLGVGTWGGTQICPRTKDEGSGVKPLRNADDYLTYLVNVRRVAYLSHRPCDWASPGRLQNIDQATELNGRYIEMENIISRHAFQNKMFYATGQWGASPQASKTEVNSQRIADDNVDSWNSFIRTINALYPYSLQNQGPYNDLGWLQVGDNKLSMVEKITQFSFWAAAKSPLIFSSDISRLGQAEIDNLQNPGAIAINQDDLGQTITLKHRYPADMDVWSGPLKDGNTVAGVINEVYTSKVEAHGSLFLKLTETKPAPEKKFITFPAEQAEMIGSAQIRSTSRGVKVVSNLQADGKSALRWNNVPGSKSGWTLVKLAYINAELSPGNMDDSKLNFKHTSIVINGNNESPFYADMPITGLTWDDMAEGFLVSLPLKPGNDNTILIRGEAGQPAPDFHLLSVEQTE</sequence>
<name>E3K618_PUCGT</name>
<evidence type="ECO:0000256" key="4">
    <source>
        <dbReference type="ARBA" id="ARBA00022801"/>
    </source>
</evidence>
<dbReference type="PANTHER" id="PTHR11452">
    <property type="entry name" value="ALPHA-GALACTOSIDASE/ALPHA-N-ACETYLGALACTOSAMINIDASE"/>
    <property type="match status" value="1"/>
</dbReference>
<proteinExistence type="inferred from homology"/>
<comment type="similarity">
    <text evidence="2 6">Belongs to the glycosyl hydrolase 27 family.</text>
</comment>
<keyword evidence="4 6" id="KW-0378">Hydrolase</keyword>
<dbReference type="GeneID" id="10531422"/>
<dbReference type="STRING" id="418459.E3K618"/>
<dbReference type="InParanoid" id="E3K618"/>
<evidence type="ECO:0000256" key="2">
    <source>
        <dbReference type="ARBA" id="ARBA00009743"/>
    </source>
</evidence>
<evidence type="ECO:0000256" key="6">
    <source>
        <dbReference type="RuleBase" id="RU361168"/>
    </source>
</evidence>
<evidence type="ECO:0000313" key="8">
    <source>
        <dbReference type="Proteomes" id="UP000008783"/>
    </source>
</evidence>
<accession>E3K618</accession>
<dbReference type="PANTHER" id="PTHR11452:SF75">
    <property type="entry name" value="ALPHA-GALACTOSIDASE MEL1"/>
    <property type="match status" value="1"/>
</dbReference>
<evidence type="ECO:0000256" key="3">
    <source>
        <dbReference type="ARBA" id="ARBA00012755"/>
    </source>
</evidence>
<keyword evidence="5 6" id="KW-0326">Glycosidase</keyword>
<dbReference type="SUPFAM" id="SSF51445">
    <property type="entry name" value="(Trans)glycosidases"/>
    <property type="match status" value="1"/>
</dbReference>
<evidence type="ECO:0000256" key="1">
    <source>
        <dbReference type="ARBA" id="ARBA00001255"/>
    </source>
</evidence>
<dbReference type="HOGENOM" id="CLU_013093_3_0_1"/>
<reference evidence="8" key="2">
    <citation type="journal article" date="2011" name="Proc. Natl. Acad. Sci. U.S.A.">
        <title>Obligate biotrophy features unraveled by the genomic analysis of rust fungi.</title>
        <authorList>
            <person name="Duplessis S."/>
            <person name="Cuomo C.A."/>
            <person name="Lin Y.-C."/>
            <person name="Aerts A."/>
            <person name="Tisserant E."/>
            <person name="Veneault-Fourrey C."/>
            <person name="Joly D.L."/>
            <person name="Hacquard S."/>
            <person name="Amselem J."/>
            <person name="Cantarel B.L."/>
            <person name="Chiu R."/>
            <person name="Coutinho P.M."/>
            <person name="Feau N."/>
            <person name="Field M."/>
            <person name="Frey P."/>
            <person name="Gelhaye E."/>
            <person name="Goldberg J."/>
            <person name="Grabherr M.G."/>
            <person name="Kodira C.D."/>
            <person name="Kohler A."/>
            <person name="Kuees U."/>
            <person name="Lindquist E.A."/>
            <person name="Lucas S.M."/>
            <person name="Mago R."/>
            <person name="Mauceli E."/>
            <person name="Morin E."/>
            <person name="Murat C."/>
            <person name="Pangilinan J.L."/>
            <person name="Park R."/>
            <person name="Pearson M."/>
            <person name="Quesneville H."/>
            <person name="Rouhier N."/>
            <person name="Sakthikumar S."/>
            <person name="Salamov A.A."/>
            <person name="Schmutz J."/>
            <person name="Selles B."/>
            <person name="Shapiro H."/>
            <person name="Tanguay P."/>
            <person name="Tuskan G.A."/>
            <person name="Henrissat B."/>
            <person name="Van de Peer Y."/>
            <person name="Rouze P."/>
            <person name="Ellis J.G."/>
            <person name="Dodds P.N."/>
            <person name="Schein J.E."/>
            <person name="Zhong S."/>
            <person name="Hamelin R.C."/>
            <person name="Grigoriev I.V."/>
            <person name="Szabo L.J."/>
            <person name="Martin F."/>
        </authorList>
    </citation>
    <scope>NUCLEOTIDE SEQUENCE [LARGE SCALE GENOMIC DNA]</scope>
    <source>
        <strain evidence="8">CRL 75-36-700-3 / race SCCL</strain>
    </source>
</reference>
<dbReference type="OrthoDB" id="5795902at2759"/>
<dbReference type="EC" id="3.2.1.22" evidence="3 6"/>
<comment type="catalytic activity">
    <reaction evidence="1 6">
        <text>Hydrolysis of terminal, non-reducing alpha-D-galactose residues in alpha-D-galactosides, including galactose oligosaccharides, galactomannans and galactolipids.</text>
        <dbReference type="EC" id="3.2.1.22"/>
    </reaction>
</comment>
<dbReference type="RefSeq" id="XP_003324008.2">
    <property type="nucleotide sequence ID" value="XM_003323960.2"/>
</dbReference>